<keyword evidence="2" id="KW-1185">Reference proteome</keyword>
<comment type="caution">
    <text evidence="1">The sequence shown here is derived from an EMBL/GenBank/DDBJ whole genome shotgun (WGS) entry which is preliminary data.</text>
</comment>
<dbReference type="EMBL" id="AWWV01010043">
    <property type="protein sequence ID" value="OMO82184.1"/>
    <property type="molecule type" value="Genomic_DNA"/>
</dbReference>
<gene>
    <name evidence="1" type="ORF">CCACVL1_12038</name>
</gene>
<reference evidence="1 2" key="1">
    <citation type="submission" date="2013-09" db="EMBL/GenBank/DDBJ databases">
        <title>Corchorus capsularis genome sequencing.</title>
        <authorList>
            <person name="Alam M."/>
            <person name="Haque M.S."/>
            <person name="Islam M.S."/>
            <person name="Emdad E.M."/>
            <person name="Islam M.M."/>
            <person name="Ahmed B."/>
            <person name="Halim A."/>
            <person name="Hossen Q.M.M."/>
            <person name="Hossain M.Z."/>
            <person name="Ahmed R."/>
            <person name="Khan M.M."/>
            <person name="Islam R."/>
            <person name="Rashid M.M."/>
            <person name="Khan S.A."/>
            <person name="Rahman M.S."/>
            <person name="Alam M."/>
        </authorList>
    </citation>
    <scope>NUCLEOTIDE SEQUENCE [LARGE SCALE GENOMIC DNA]</scope>
    <source>
        <strain evidence="2">cv. CVL-1</strain>
        <tissue evidence="1">Whole seedling</tissue>
    </source>
</reference>
<proteinExistence type="predicted"/>
<name>A0A1R3IHY6_COCAP</name>
<sequence length="51" mass="6039">MADTCRSKPIPNHFWEWDAQIFILNFLLRFIEIDFYIKPSPFTLDPTPPGV</sequence>
<dbReference type="AlphaFoldDB" id="A0A1R3IHY6"/>
<protein>
    <submittedName>
        <fullName evidence="1">Uncharacterized protein</fullName>
    </submittedName>
</protein>
<evidence type="ECO:0000313" key="1">
    <source>
        <dbReference type="EMBL" id="OMO82184.1"/>
    </source>
</evidence>
<accession>A0A1R3IHY6</accession>
<dbReference type="Proteomes" id="UP000188268">
    <property type="component" value="Unassembled WGS sequence"/>
</dbReference>
<dbReference type="Gramene" id="OMO82184">
    <property type="protein sequence ID" value="OMO82184"/>
    <property type="gene ID" value="CCACVL1_12038"/>
</dbReference>
<evidence type="ECO:0000313" key="2">
    <source>
        <dbReference type="Proteomes" id="UP000188268"/>
    </source>
</evidence>
<organism evidence="1 2">
    <name type="scientific">Corchorus capsularis</name>
    <name type="common">Jute</name>
    <dbReference type="NCBI Taxonomy" id="210143"/>
    <lineage>
        <taxon>Eukaryota</taxon>
        <taxon>Viridiplantae</taxon>
        <taxon>Streptophyta</taxon>
        <taxon>Embryophyta</taxon>
        <taxon>Tracheophyta</taxon>
        <taxon>Spermatophyta</taxon>
        <taxon>Magnoliopsida</taxon>
        <taxon>eudicotyledons</taxon>
        <taxon>Gunneridae</taxon>
        <taxon>Pentapetalae</taxon>
        <taxon>rosids</taxon>
        <taxon>malvids</taxon>
        <taxon>Malvales</taxon>
        <taxon>Malvaceae</taxon>
        <taxon>Grewioideae</taxon>
        <taxon>Apeibeae</taxon>
        <taxon>Corchorus</taxon>
    </lineage>
</organism>